<feature type="compositionally biased region" description="Basic and acidic residues" evidence="13">
    <location>
        <begin position="288"/>
        <end position="302"/>
    </location>
</feature>
<evidence type="ECO:0000256" key="14">
    <source>
        <dbReference type="SAM" id="Phobius"/>
    </source>
</evidence>
<sequence length="565" mass="61005">MAISLSDTAMIREKAVGKTAEAIDRMNQLQLGRRLGMMLLLAGAVAIGLMVFFWSQKPDMVQLYTGADDKATAEATELLRTAGIPFEVDAATGAISVPGANVHDARLKLAGAGAADSGRLGFELMERDPGFGVSQFMETARYQHALETELVRTITTMRQVRDARVHLAIPKPSAFTRQREAASASVMLELRSGGGLERDQVNAIVHMVASSIPDLSPERVTVVDQNGHLLSESDKDPQAELSATQFEQVRRQETEFSDRIQQLLQPLTGANRVNAKVNVDMDFSTSEEARELFNGEPPKLRSEQVTSSSNTTAAAGQGPVPPGATANTPPTPGAIAASNGQNPADANRNGAPAAGETSNSANRNYELDRTLQHTSQPPGRIRRVSVAVLVDHVPRPGKDGKTTLQPLNATELQRVEDLIKQAVGYDDKRGDMVSVMNAQFVREDMPPAEKPAWWEDPRVRDALRLVLGAIVVLAVLFGVARPAMRQIFGSSVKKQDAQTPELADVTLVDDDMPALGEDTARLSSPQAIALPSSAYEDKLRLARDAVRSDSRQVAQVVKGWLDDES</sequence>
<protein>
    <recommendedName>
        <fullName evidence="5 12">Flagellar M-ring protein</fullName>
    </recommendedName>
</protein>
<feature type="region of interest" description="Disordered" evidence="13">
    <location>
        <begin position="288"/>
        <end position="362"/>
    </location>
</feature>
<dbReference type="Gene3D" id="3.30.300.30">
    <property type="match status" value="1"/>
</dbReference>
<organism evidence="17 18">
    <name type="scientific">Pseudoxanthomonas composti</name>
    <dbReference type="NCBI Taxonomy" id="2137479"/>
    <lineage>
        <taxon>Bacteria</taxon>
        <taxon>Pseudomonadati</taxon>
        <taxon>Pseudomonadota</taxon>
        <taxon>Gammaproteobacteria</taxon>
        <taxon>Lysobacterales</taxon>
        <taxon>Lysobacteraceae</taxon>
        <taxon>Pseudoxanthomonas</taxon>
    </lineage>
</organism>
<keyword evidence="8 14" id="KW-1133">Transmembrane helix</keyword>
<evidence type="ECO:0000256" key="6">
    <source>
        <dbReference type="ARBA" id="ARBA00022475"/>
    </source>
</evidence>
<gene>
    <name evidence="17" type="primary">fliF</name>
    <name evidence="17" type="ORF">EPA99_14300</name>
</gene>
<dbReference type="InterPro" id="IPR013556">
    <property type="entry name" value="Flag_M-ring_C"/>
</dbReference>
<evidence type="ECO:0000256" key="3">
    <source>
        <dbReference type="ARBA" id="ARBA00004651"/>
    </source>
</evidence>
<dbReference type="InterPro" id="IPR045851">
    <property type="entry name" value="AMP-bd_C_sf"/>
</dbReference>
<evidence type="ECO:0000256" key="11">
    <source>
        <dbReference type="ARBA" id="ARBA00025936"/>
    </source>
</evidence>
<dbReference type="Pfam" id="PF08345">
    <property type="entry name" value="YscJ_FliF_C"/>
    <property type="match status" value="1"/>
</dbReference>
<dbReference type="InterPro" id="IPR000067">
    <property type="entry name" value="FlgMring_FliF"/>
</dbReference>
<proteinExistence type="inferred from homology"/>
<dbReference type="Pfam" id="PF01514">
    <property type="entry name" value="YscJ_FliF"/>
    <property type="match status" value="1"/>
</dbReference>
<feature type="transmembrane region" description="Helical" evidence="14">
    <location>
        <begin position="35"/>
        <end position="54"/>
    </location>
</feature>
<evidence type="ECO:0000256" key="2">
    <source>
        <dbReference type="ARBA" id="ARBA00004117"/>
    </source>
</evidence>
<dbReference type="GO" id="GO:0071973">
    <property type="term" value="P:bacterial-type flagellum-dependent cell motility"/>
    <property type="evidence" value="ECO:0007669"/>
    <property type="project" value="InterPro"/>
</dbReference>
<evidence type="ECO:0000256" key="5">
    <source>
        <dbReference type="ARBA" id="ARBA00017949"/>
    </source>
</evidence>
<dbReference type="PIRSF" id="PIRSF004862">
    <property type="entry name" value="FliF"/>
    <property type="match status" value="1"/>
</dbReference>
<keyword evidence="17" id="KW-0282">Flagellum</keyword>
<feature type="domain" description="Flagellar M-ring C-terminal" evidence="16">
    <location>
        <begin position="264"/>
        <end position="440"/>
    </location>
</feature>
<evidence type="ECO:0000256" key="1">
    <source>
        <dbReference type="ARBA" id="ARBA00003820"/>
    </source>
</evidence>
<name>A0A4Q1JTZ0_9GAMM</name>
<comment type="function">
    <text evidence="1 12">The M ring may be actively involved in energy transduction.</text>
</comment>
<dbReference type="RefSeq" id="WP_129471919.1">
    <property type="nucleotide sequence ID" value="NZ_SAWZ01000008.1"/>
</dbReference>
<dbReference type="OrthoDB" id="8554211at2"/>
<evidence type="ECO:0000259" key="15">
    <source>
        <dbReference type="Pfam" id="PF01514"/>
    </source>
</evidence>
<feature type="domain" description="Flagellar M-ring N-terminal" evidence="15">
    <location>
        <begin position="56"/>
        <end position="231"/>
    </location>
</feature>
<dbReference type="PANTHER" id="PTHR30046">
    <property type="entry name" value="FLAGELLAR M-RING PROTEIN"/>
    <property type="match status" value="1"/>
</dbReference>
<dbReference type="Proteomes" id="UP000289784">
    <property type="component" value="Unassembled WGS sequence"/>
</dbReference>
<comment type="similarity">
    <text evidence="4 12">Belongs to the FliF family.</text>
</comment>
<dbReference type="AlphaFoldDB" id="A0A4Q1JTZ0"/>
<evidence type="ECO:0000313" key="17">
    <source>
        <dbReference type="EMBL" id="RXR02652.1"/>
    </source>
</evidence>
<comment type="caution">
    <text evidence="17">The sequence shown here is derived from an EMBL/GenBank/DDBJ whole genome shotgun (WGS) entry which is preliminary data.</text>
</comment>
<evidence type="ECO:0000259" key="16">
    <source>
        <dbReference type="Pfam" id="PF08345"/>
    </source>
</evidence>
<dbReference type="PRINTS" id="PR01009">
    <property type="entry name" value="FLGMRINGFLIF"/>
</dbReference>
<keyword evidence="7 14" id="KW-0812">Transmembrane</keyword>
<keyword evidence="17" id="KW-0966">Cell projection</keyword>
<evidence type="ECO:0000313" key="18">
    <source>
        <dbReference type="Proteomes" id="UP000289784"/>
    </source>
</evidence>
<comment type="subcellular location">
    <subcellularLocation>
        <location evidence="2 12">Bacterial flagellum basal body</location>
    </subcellularLocation>
    <subcellularLocation>
        <location evidence="3">Cell membrane</location>
        <topology evidence="3">Multi-pass membrane protein</topology>
    </subcellularLocation>
</comment>
<feature type="compositionally biased region" description="Low complexity" evidence="13">
    <location>
        <begin position="311"/>
        <end position="337"/>
    </location>
</feature>
<dbReference type="GO" id="GO:0003774">
    <property type="term" value="F:cytoskeletal motor activity"/>
    <property type="evidence" value="ECO:0007669"/>
    <property type="project" value="InterPro"/>
</dbReference>
<dbReference type="InterPro" id="IPR043427">
    <property type="entry name" value="YscJ/FliF"/>
</dbReference>
<evidence type="ECO:0000256" key="13">
    <source>
        <dbReference type="SAM" id="MobiDB-lite"/>
    </source>
</evidence>
<keyword evidence="9 14" id="KW-0472">Membrane</keyword>
<accession>A0A4Q1JTZ0</accession>
<evidence type="ECO:0000256" key="4">
    <source>
        <dbReference type="ARBA" id="ARBA00007971"/>
    </source>
</evidence>
<dbReference type="GO" id="GO:0005886">
    <property type="term" value="C:plasma membrane"/>
    <property type="evidence" value="ECO:0007669"/>
    <property type="project" value="UniProtKB-SubCell"/>
</dbReference>
<keyword evidence="10 12" id="KW-0975">Bacterial flagellum</keyword>
<dbReference type="InterPro" id="IPR006182">
    <property type="entry name" value="FliF_N_dom"/>
</dbReference>
<evidence type="ECO:0000256" key="10">
    <source>
        <dbReference type="ARBA" id="ARBA00023143"/>
    </source>
</evidence>
<comment type="subunit">
    <text evidence="11">The basal body constitutes a major portion of the flagellar organelle and consists of four rings (L,P,S, and M) mounted on a central rod. The M ring is integral to the inner membrane of the cell and may be connected to the flagellar rod via the S ring. The S (supramembrane ring) lies just distal to the M ring. The L and P rings lie in the outer membrane and the periplasmic space, respectively.</text>
</comment>
<reference evidence="17 18" key="1">
    <citation type="submission" date="2019-01" db="EMBL/GenBank/DDBJ databases">
        <title>Pseudoxanthomonas composti sp. nov., isolated from compost.</title>
        <authorList>
            <person name="Yang G."/>
        </authorList>
    </citation>
    <scope>NUCLEOTIDE SEQUENCE [LARGE SCALE GENOMIC DNA]</scope>
    <source>
        <strain evidence="17 18">GSS15</strain>
    </source>
</reference>
<evidence type="ECO:0000256" key="7">
    <source>
        <dbReference type="ARBA" id="ARBA00022692"/>
    </source>
</evidence>
<dbReference type="GO" id="GO:0009431">
    <property type="term" value="C:bacterial-type flagellum basal body, MS ring"/>
    <property type="evidence" value="ECO:0007669"/>
    <property type="project" value="InterPro"/>
</dbReference>
<keyword evidence="17" id="KW-0969">Cilium</keyword>
<evidence type="ECO:0000256" key="9">
    <source>
        <dbReference type="ARBA" id="ARBA00023136"/>
    </source>
</evidence>
<dbReference type="NCBIfam" id="TIGR00206">
    <property type="entry name" value="fliF"/>
    <property type="match status" value="1"/>
</dbReference>
<evidence type="ECO:0000256" key="12">
    <source>
        <dbReference type="PIRNR" id="PIRNR004862"/>
    </source>
</evidence>
<dbReference type="EMBL" id="SAWZ01000008">
    <property type="protein sequence ID" value="RXR02652.1"/>
    <property type="molecule type" value="Genomic_DNA"/>
</dbReference>
<evidence type="ECO:0000256" key="8">
    <source>
        <dbReference type="ARBA" id="ARBA00022989"/>
    </source>
</evidence>
<keyword evidence="18" id="KW-1185">Reference proteome</keyword>
<keyword evidence="6" id="KW-1003">Cell membrane</keyword>
<dbReference type="PANTHER" id="PTHR30046:SF0">
    <property type="entry name" value="FLAGELLAR M-RING PROTEIN"/>
    <property type="match status" value="1"/>
</dbReference>